<organism evidence="1 2">
    <name type="scientific">Horticoccus luteus</name>
    <dbReference type="NCBI Taxonomy" id="2862869"/>
    <lineage>
        <taxon>Bacteria</taxon>
        <taxon>Pseudomonadati</taxon>
        <taxon>Verrucomicrobiota</taxon>
        <taxon>Opitutia</taxon>
        <taxon>Opitutales</taxon>
        <taxon>Opitutaceae</taxon>
        <taxon>Horticoccus</taxon>
    </lineage>
</organism>
<name>A0A8F9TUT4_9BACT</name>
<dbReference type="InterPro" id="IPR017853">
    <property type="entry name" value="GH"/>
</dbReference>
<dbReference type="InterPro" id="IPR029062">
    <property type="entry name" value="Class_I_gatase-like"/>
</dbReference>
<reference evidence="1" key="1">
    <citation type="submission" date="2021-08" db="EMBL/GenBank/DDBJ databases">
        <title>Genome of a novel bacterium of the phylum Verrucomicrobia, Oleiharenicola sp. KSB-15.</title>
        <authorList>
            <person name="Chung J.-H."/>
            <person name="Ahn J.-H."/>
            <person name="Yoon Y."/>
            <person name="Kim D.-Y."/>
            <person name="An S.-H."/>
            <person name="Park I."/>
            <person name="Yeon J."/>
        </authorList>
    </citation>
    <scope>NUCLEOTIDE SEQUENCE</scope>
    <source>
        <strain evidence="1">KSB-15</strain>
    </source>
</reference>
<dbReference type="SUPFAM" id="SSF51445">
    <property type="entry name" value="(Trans)glycosidases"/>
    <property type="match status" value="1"/>
</dbReference>
<dbReference type="Gene3D" id="3.40.50.880">
    <property type="match status" value="1"/>
</dbReference>
<dbReference type="RefSeq" id="WP_220163844.1">
    <property type="nucleotide sequence ID" value="NZ_CP080507.1"/>
</dbReference>
<sequence>MHHLRFRQVHLDFHTSGLIPGIGSEFDKRQFQEALKVGHVNSITVFSKCHHGWSYHPTKVGRMHPHLKFDLLARQIDACREIGVRCPIYLSAGLDELAAFAHPTWVVKRKDGVNWKPLEVDWFGRILRFNSPYLDYLCAQIREVVERWPDNDGIFLDIIGTQRDYSDDALQEMKRAGYNPELDADVQRYAEDVLYRYFRAANAAVKSVRKDTPVFHNSGHISLGARKALAFNSHLELESLPTGGWGYDHFPMSARYAITQKWDFLGMTGKFHNTWGEFGGFKRPAALRYECSAMLAYGAKCSIGDQLHPNGEMNRDTYELIGAAYAEVERKEPWCDYVKPVARIALVSCEVNQERWRGGHAQSALADEGVSRMLLELHQPFLMLDEHASWAGFDVVVLPDKFVMTPAKAAKTKAFLARGGRILAAGTALLDEAHASFAVDPGAKLLGRSANDPDYLLATTLTPEVPVKSAIVIAGGAYVIKPTTARVLAERRESYFNRTWEHYCSHQHAPDAPGAVSPAAVLGKQIAYFAHDIFTQYRASGQPLYRDFVNAALHRLLDDKLPVATNLPTTARVNVLEQPKERRYVAHVLYAPTAVRGTFAGKNVEIIEDLIPLRNTEVALQLPRKVKSARLVPEGSELAFTQAEGVVAFTIPEFTSHQMVELAY</sequence>
<dbReference type="AlphaFoldDB" id="A0A8F9TUT4"/>
<accession>A0A8F9TUT4</accession>
<dbReference type="KEGG" id="ole:K0B96_03325"/>
<dbReference type="Proteomes" id="UP000825051">
    <property type="component" value="Chromosome"/>
</dbReference>
<dbReference type="InterPro" id="IPR028212">
    <property type="entry name" value="GHL6"/>
</dbReference>
<keyword evidence="2" id="KW-1185">Reference proteome</keyword>
<evidence type="ECO:0000313" key="2">
    <source>
        <dbReference type="Proteomes" id="UP000825051"/>
    </source>
</evidence>
<evidence type="ECO:0000313" key="1">
    <source>
        <dbReference type="EMBL" id="QYM79664.1"/>
    </source>
</evidence>
<dbReference type="EMBL" id="CP080507">
    <property type="protein sequence ID" value="QYM79664.1"/>
    <property type="molecule type" value="Genomic_DNA"/>
</dbReference>
<gene>
    <name evidence="1" type="ORF">K0B96_03325</name>
</gene>
<proteinExistence type="predicted"/>
<dbReference type="Gene3D" id="3.20.20.80">
    <property type="entry name" value="Glycosidases"/>
    <property type="match status" value="1"/>
</dbReference>
<dbReference type="Pfam" id="PF14871">
    <property type="entry name" value="GHL6"/>
    <property type="match status" value="1"/>
</dbReference>
<protein>
    <submittedName>
        <fullName evidence="1">Alpha-amylase</fullName>
    </submittedName>
</protein>
<dbReference type="CDD" id="cd03143">
    <property type="entry name" value="A4_beta-galactosidase_middle_domain"/>
    <property type="match status" value="1"/>
</dbReference>